<feature type="domain" description="HTH merR-type" evidence="3">
    <location>
        <begin position="10"/>
        <end position="78"/>
    </location>
</feature>
<evidence type="ECO:0000256" key="2">
    <source>
        <dbReference type="SAM" id="Coils"/>
    </source>
</evidence>
<dbReference type="Gene3D" id="1.10.1660.10">
    <property type="match status" value="1"/>
</dbReference>
<dbReference type="EMBL" id="WBZB01000069">
    <property type="protein sequence ID" value="KAB3524942.1"/>
    <property type="molecule type" value="Genomic_DNA"/>
</dbReference>
<proteinExistence type="predicted"/>
<accession>A0A833HL38</accession>
<evidence type="ECO:0000313" key="4">
    <source>
        <dbReference type="EMBL" id="KAB3524942.1"/>
    </source>
</evidence>
<sequence>MIIMKINAETYSIKEISELTGFQPHVIRFYEKEFQLKIPRDSGNRRYFTYKELEELLYIKNLQERGLTNPQIRQVLKSPKVVLEGKSKKEVAVTGSNKVMTNSEAMNEAWIREAIEYLKMEVIDSLSRVDNKKQIEELSVKIDELKLQLNNQEKDVLICENAKLKMKLKEKSYEVAELKDKIRRENAQKKSIFKSIFGAK</sequence>
<dbReference type="OrthoDB" id="9811174at2"/>
<keyword evidence="1" id="KW-0238">DNA-binding</keyword>
<keyword evidence="2" id="KW-0175">Coiled coil</keyword>
<feature type="coiled-coil region" evidence="2">
    <location>
        <begin position="128"/>
        <end position="188"/>
    </location>
</feature>
<comment type="caution">
    <text evidence="4">The sequence shown here is derived from an EMBL/GenBank/DDBJ whole genome shotgun (WGS) entry which is preliminary data.</text>
</comment>
<evidence type="ECO:0000256" key="1">
    <source>
        <dbReference type="ARBA" id="ARBA00023125"/>
    </source>
</evidence>
<organism evidence="4 5">
    <name type="scientific">Alkaliphilus serpentinus</name>
    <dbReference type="NCBI Taxonomy" id="1482731"/>
    <lineage>
        <taxon>Bacteria</taxon>
        <taxon>Bacillati</taxon>
        <taxon>Bacillota</taxon>
        <taxon>Clostridia</taxon>
        <taxon>Peptostreptococcales</taxon>
        <taxon>Natronincolaceae</taxon>
        <taxon>Alkaliphilus</taxon>
    </lineage>
</organism>
<dbReference type="CDD" id="cd04764">
    <property type="entry name" value="HTH_MlrA-like_sg1"/>
    <property type="match status" value="1"/>
</dbReference>
<gene>
    <name evidence="4" type="ORF">F8153_15410</name>
</gene>
<dbReference type="Pfam" id="PF13411">
    <property type="entry name" value="MerR_1"/>
    <property type="match status" value="1"/>
</dbReference>
<dbReference type="PROSITE" id="PS50937">
    <property type="entry name" value="HTH_MERR_2"/>
    <property type="match status" value="1"/>
</dbReference>
<dbReference type="Proteomes" id="UP000465601">
    <property type="component" value="Unassembled WGS sequence"/>
</dbReference>
<dbReference type="GO" id="GO:0003700">
    <property type="term" value="F:DNA-binding transcription factor activity"/>
    <property type="evidence" value="ECO:0007669"/>
    <property type="project" value="InterPro"/>
</dbReference>
<dbReference type="SMART" id="SM00422">
    <property type="entry name" value="HTH_MERR"/>
    <property type="match status" value="1"/>
</dbReference>
<dbReference type="PANTHER" id="PTHR30204:SF15">
    <property type="entry name" value="BLL5018 PROTEIN"/>
    <property type="match status" value="1"/>
</dbReference>
<dbReference type="InterPro" id="IPR047057">
    <property type="entry name" value="MerR_fam"/>
</dbReference>
<dbReference type="AlphaFoldDB" id="A0A833HL38"/>
<protein>
    <submittedName>
        <fullName evidence="4">MerR family transcriptional regulator</fullName>
    </submittedName>
</protein>
<dbReference type="GO" id="GO:0003677">
    <property type="term" value="F:DNA binding"/>
    <property type="evidence" value="ECO:0007669"/>
    <property type="project" value="UniProtKB-KW"/>
</dbReference>
<dbReference type="SUPFAM" id="SSF46955">
    <property type="entry name" value="Putative DNA-binding domain"/>
    <property type="match status" value="1"/>
</dbReference>
<dbReference type="InterPro" id="IPR000551">
    <property type="entry name" value="MerR-type_HTH_dom"/>
</dbReference>
<dbReference type="InterPro" id="IPR009061">
    <property type="entry name" value="DNA-bd_dom_put_sf"/>
</dbReference>
<reference evidence="4 5" key="1">
    <citation type="submission" date="2019-10" db="EMBL/GenBank/DDBJ databases">
        <title>Alkaliphilus serpentinus sp. nov. and Alkaliphilus pronyensis sp. nov., two novel anaerobic alkaliphilic species isolated from the serpentinized-hosted hydrothermal field of the Prony Bay (New Caledonia).</title>
        <authorList>
            <person name="Postec A."/>
        </authorList>
    </citation>
    <scope>NUCLEOTIDE SEQUENCE [LARGE SCALE GENOMIC DNA]</scope>
    <source>
        <strain evidence="4 5">LacT</strain>
    </source>
</reference>
<keyword evidence="5" id="KW-1185">Reference proteome</keyword>
<evidence type="ECO:0000259" key="3">
    <source>
        <dbReference type="PROSITE" id="PS50937"/>
    </source>
</evidence>
<dbReference type="PANTHER" id="PTHR30204">
    <property type="entry name" value="REDOX-CYCLING DRUG-SENSING TRANSCRIPTIONAL ACTIVATOR SOXR"/>
    <property type="match status" value="1"/>
</dbReference>
<evidence type="ECO:0000313" key="5">
    <source>
        <dbReference type="Proteomes" id="UP000465601"/>
    </source>
</evidence>
<name>A0A833HL38_9FIRM</name>